<reference evidence="2" key="1">
    <citation type="submission" date="2017-01" db="EMBL/GenBank/DDBJ databases">
        <authorList>
            <person name="Varghese N."/>
            <person name="Submissions S."/>
        </authorList>
    </citation>
    <scope>NUCLEOTIDE SEQUENCE [LARGE SCALE GENOMIC DNA]</scope>
    <source>
        <strain evidence="2">DSM 22306</strain>
    </source>
</reference>
<dbReference type="Pfam" id="PF11397">
    <property type="entry name" value="GlcNAc"/>
    <property type="match status" value="2"/>
</dbReference>
<dbReference type="SUPFAM" id="SSF53448">
    <property type="entry name" value="Nucleotide-diphospho-sugar transferases"/>
    <property type="match status" value="1"/>
</dbReference>
<dbReference type="InterPro" id="IPR027417">
    <property type="entry name" value="P-loop_NTPase"/>
</dbReference>
<dbReference type="InterPro" id="IPR021067">
    <property type="entry name" value="Glycosyltransferase"/>
</dbReference>
<accession>A0A1N7L2C7</accession>
<dbReference type="SUPFAM" id="SSF53795">
    <property type="entry name" value="PEP carboxykinase-like"/>
    <property type="match status" value="1"/>
</dbReference>
<dbReference type="InterPro" id="IPR029044">
    <property type="entry name" value="Nucleotide-diphossugar_trans"/>
</dbReference>
<keyword evidence="2" id="KW-1185">Reference proteome</keyword>
<dbReference type="Proteomes" id="UP000185999">
    <property type="component" value="Unassembled WGS sequence"/>
</dbReference>
<dbReference type="PANTHER" id="PTHR34496">
    <property type="entry name" value="GLCNAC TRANSFERASE-RELATED"/>
    <property type="match status" value="1"/>
</dbReference>
<dbReference type="PANTHER" id="PTHR34496:SF10">
    <property type="entry name" value="GLCNAC TRANSFERASE"/>
    <property type="match status" value="1"/>
</dbReference>
<dbReference type="InterPro" id="IPR008792">
    <property type="entry name" value="PQQD"/>
</dbReference>
<protein>
    <submittedName>
        <fullName evidence="1">Coenzyme PQQ synthesis protein D (PqqD)</fullName>
    </submittedName>
</protein>
<dbReference type="Pfam" id="PF05402">
    <property type="entry name" value="PqqD"/>
    <property type="match status" value="1"/>
</dbReference>
<dbReference type="EMBL" id="FTOE01000003">
    <property type="protein sequence ID" value="SIS68013.1"/>
    <property type="molecule type" value="Genomic_DNA"/>
</dbReference>
<dbReference type="Gene3D" id="3.40.50.300">
    <property type="entry name" value="P-loop containing nucleotide triphosphate hydrolases"/>
    <property type="match status" value="1"/>
</dbReference>
<dbReference type="STRING" id="619304.SAMN05421760_103173"/>
<sequence>MTTAATIFVLIASYRDTECQWTIKDLFEKAANPAKIRVGVCWQADLLEDKNCFQIETRPNQVSAVYFRPEESMGVCWARAQAQALLRDEDYALQIDSHMRFVDNWDEHMVNALALCDSANPILTVYPPGYTPPNQLDSEAPPRVQRISHINASGIVFYSAIQPPEGVQPIAPMPTAGLAAGFIFGPSRWLRRLRHDPLIYFHGEEHALAARLWTHGFDLFSPHQTLIYHYYTRSESAKPWSDDTKWHAKHQKTLLRLRQLLTPNTLPERDRTDLGIYGLGSQRSLEDYEAYAGINFSARSIASYAQCFPYVRTADVTTMLGTDHYSLTVSDQAQLFILGDEGLLFSASRGEIYHLNTAATYVWCLLEENANWQRLVTALSTRCDMTAADAEKTLTNLLIHWRGQGVLLGNETADGKSELAPLRDDEPKDSSELNNLSLPGQINFAKEQRYCVLETHFNLQFCDEDHAAWLMPALRHFETNDQRQPNFVLTVYQYDNLHYIFLDGELAHSDKKLSQLGPCIKYQLVRTALDCYDHIMNLHAGVVAKNGALIALPAQSGDGKSTLVAGLVKHGYQYFTDELAPLARGSCKVIPVPLGICVKTTAFSTLETLYPEIPEHPVHDRDDGRRAVYLPPSLDSIASLDSAQQITHLVFPRYRENETTQIIRISQVEAFARAMEHCVSIPKPLTLDDASALVNWIEQVECYDLVSGSLEEAIQQIDALISA</sequence>
<dbReference type="AlphaFoldDB" id="A0A1N7L2C7"/>
<organism evidence="1 2">
    <name type="scientific">Neptunomonas antarctica</name>
    <dbReference type="NCBI Taxonomy" id="619304"/>
    <lineage>
        <taxon>Bacteria</taxon>
        <taxon>Pseudomonadati</taxon>
        <taxon>Pseudomonadota</taxon>
        <taxon>Gammaproteobacteria</taxon>
        <taxon>Oceanospirillales</taxon>
        <taxon>Oceanospirillaceae</taxon>
        <taxon>Neptunomonas</taxon>
    </lineage>
</organism>
<gene>
    <name evidence="1" type="ORF">SAMN05421760_103173</name>
</gene>
<evidence type="ECO:0000313" key="1">
    <source>
        <dbReference type="EMBL" id="SIS68013.1"/>
    </source>
</evidence>
<proteinExistence type="predicted"/>
<name>A0A1N7L2C7_9GAMM</name>
<evidence type="ECO:0000313" key="2">
    <source>
        <dbReference type="Proteomes" id="UP000185999"/>
    </source>
</evidence>